<gene>
    <name evidence="1" type="ORF">SPSK_10153</name>
</gene>
<dbReference type="AlphaFoldDB" id="A0A0F2M4Z2"/>
<name>A0A0F2M4Z2_SPOSC</name>
<accession>A0A0F2M4Z2</accession>
<dbReference type="RefSeq" id="XP_016586835.1">
    <property type="nucleotide sequence ID" value="XM_016736705.1"/>
</dbReference>
<dbReference type="KEGG" id="ssck:SPSK_10153"/>
<protein>
    <submittedName>
        <fullName evidence="1">Uncharacterized protein</fullName>
    </submittedName>
</protein>
<dbReference type="VEuPathDB" id="FungiDB:SPSK_10153"/>
<dbReference type="GeneID" id="27671982"/>
<reference evidence="1 2" key="2">
    <citation type="journal article" date="2015" name="Eukaryot. Cell">
        <title>Asexual propagation of a virulent clone complex in a human and feline outbreak of sporotrichosis.</title>
        <authorList>
            <person name="Teixeira Mde M."/>
            <person name="Rodrigues A.M."/>
            <person name="Tsui C.K."/>
            <person name="de Almeida L.G."/>
            <person name="Van Diepeningen A.D."/>
            <person name="van den Ende B.G."/>
            <person name="Fernandes G.F."/>
            <person name="Kano R."/>
            <person name="Hamelin R.C."/>
            <person name="Lopes-Bezerra L.M."/>
            <person name="Vasconcelos A.T."/>
            <person name="de Hoog S."/>
            <person name="de Camargo Z.P."/>
            <person name="Felipe M.S."/>
        </authorList>
    </citation>
    <scope>NUCLEOTIDE SEQUENCE [LARGE SCALE GENOMIC DNA]</scope>
    <source>
        <strain evidence="1 2">1099-18</strain>
    </source>
</reference>
<sequence length="89" mass="9471">MQLPCDGALHFFFGVSEPRLRRHFGPFTIDARAGKVAQAHGAVFPQQNIAAAQVALDDALAVDVHDGARHLAAPPHTLGLRDLLALLGL</sequence>
<evidence type="ECO:0000313" key="1">
    <source>
        <dbReference type="EMBL" id="KJR84159.1"/>
    </source>
</evidence>
<comment type="caution">
    <text evidence="1">The sequence shown here is derived from an EMBL/GenBank/DDBJ whole genome shotgun (WGS) entry which is preliminary data.</text>
</comment>
<evidence type="ECO:0000313" key="2">
    <source>
        <dbReference type="Proteomes" id="UP000033710"/>
    </source>
</evidence>
<dbReference type="Proteomes" id="UP000033710">
    <property type="component" value="Unassembled WGS sequence"/>
</dbReference>
<dbReference type="EMBL" id="AXCR01000007">
    <property type="protein sequence ID" value="KJR84159.1"/>
    <property type="molecule type" value="Genomic_DNA"/>
</dbReference>
<organism evidence="1 2">
    <name type="scientific">Sporothrix schenckii 1099-18</name>
    <dbReference type="NCBI Taxonomy" id="1397361"/>
    <lineage>
        <taxon>Eukaryota</taxon>
        <taxon>Fungi</taxon>
        <taxon>Dikarya</taxon>
        <taxon>Ascomycota</taxon>
        <taxon>Pezizomycotina</taxon>
        <taxon>Sordariomycetes</taxon>
        <taxon>Sordariomycetidae</taxon>
        <taxon>Ophiostomatales</taxon>
        <taxon>Ophiostomataceae</taxon>
        <taxon>Sporothrix</taxon>
    </lineage>
</organism>
<proteinExistence type="predicted"/>
<reference evidence="1 2" key="1">
    <citation type="journal article" date="2014" name="BMC Genomics">
        <title>Comparative genomics of the major fungal agents of human and animal Sporotrichosis: Sporothrix schenckii and Sporothrix brasiliensis.</title>
        <authorList>
            <person name="Teixeira M.M."/>
            <person name="de Almeida L.G."/>
            <person name="Kubitschek-Barreira P."/>
            <person name="Alves F.L."/>
            <person name="Kioshima E.S."/>
            <person name="Abadio A.K."/>
            <person name="Fernandes L."/>
            <person name="Derengowski L.S."/>
            <person name="Ferreira K.S."/>
            <person name="Souza R.C."/>
            <person name="Ruiz J.C."/>
            <person name="de Andrade N.C."/>
            <person name="Paes H.C."/>
            <person name="Nicola A.M."/>
            <person name="Albuquerque P."/>
            <person name="Gerber A.L."/>
            <person name="Martins V.P."/>
            <person name="Peconick L.D."/>
            <person name="Neto A.V."/>
            <person name="Chaucanez C.B."/>
            <person name="Silva P.A."/>
            <person name="Cunha O.L."/>
            <person name="de Oliveira F.F."/>
            <person name="dos Santos T.C."/>
            <person name="Barros A.L."/>
            <person name="Soares M.A."/>
            <person name="de Oliveira L.M."/>
            <person name="Marini M.M."/>
            <person name="Villalobos-Duno H."/>
            <person name="Cunha M.M."/>
            <person name="de Hoog S."/>
            <person name="da Silveira J.F."/>
            <person name="Henrissat B."/>
            <person name="Nino-Vega G.A."/>
            <person name="Cisalpino P.S."/>
            <person name="Mora-Montes H.M."/>
            <person name="Almeida S.R."/>
            <person name="Stajich J.E."/>
            <person name="Lopes-Bezerra L.M."/>
            <person name="Vasconcelos A.T."/>
            <person name="Felipe M.S."/>
        </authorList>
    </citation>
    <scope>NUCLEOTIDE SEQUENCE [LARGE SCALE GENOMIC DNA]</scope>
    <source>
        <strain evidence="1 2">1099-18</strain>
    </source>
</reference>